<dbReference type="GO" id="GO:0006289">
    <property type="term" value="P:nucleotide-excision repair"/>
    <property type="evidence" value="ECO:0007669"/>
    <property type="project" value="TreeGrafter"/>
</dbReference>
<feature type="domain" description="Helicase ATP-binding" evidence="3">
    <location>
        <begin position="99"/>
        <end position="375"/>
    </location>
</feature>
<proteinExistence type="predicted"/>
<evidence type="ECO:0000256" key="1">
    <source>
        <dbReference type="ARBA" id="ARBA00022741"/>
    </source>
</evidence>
<dbReference type="InterPro" id="IPR011545">
    <property type="entry name" value="DEAD/DEAH_box_helicase_dom"/>
</dbReference>
<dbReference type="PANTHER" id="PTHR47957">
    <property type="entry name" value="ATP-DEPENDENT HELICASE HRQ1"/>
    <property type="match status" value="1"/>
</dbReference>
<dbReference type="PANTHER" id="PTHR47957:SF3">
    <property type="entry name" value="ATP-DEPENDENT HELICASE HRQ1"/>
    <property type="match status" value="1"/>
</dbReference>
<accession>A0A1D7TST6</accession>
<evidence type="ECO:0000313" key="5">
    <source>
        <dbReference type="EMBL" id="AOO74035.1"/>
    </source>
</evidence>
<dbReference type="EMBL" id="CP017107">
    <property type="protein sequence ID" value="AOO74035.1"/>
    <property type="molecule type" value="Genomic_DNA"/>
</dbReference>
<dbReference type="Pfam" id="PF00271">
    <property type="entry name" value="Helicase_C"/>
    <property type="match status" value="1"/>
</dbReference>
<dbReference type="GO" id="GO:0036297">
    <property type="term" value="P:interstrand cross-link repair"/>
    <property type="evidence" value="ECO:0007669"/>
    <property type="project" value="TreeGrafter"/>
</dbReference>
<dbReference type="Pfam" id="PF00270">
    <property type="entry name" value="DEAD"/>
    <property type="match status" value="2"/>
</dbReference>
<evidence type="ECO:0000313" key="6">
    <source>
        <dbReference type="Proteomes" id="UP000094723"/>
    </source>
</evidence>
<sequence length="1706" mass="196116">MKYGASNIQQEMRDDLKDYIRTQYLGKTPILAENLEGELTKEGILYKEPYIESSPAYKIVKSGFKEAQLPDWEKDFLTDMANKELGVFKQPFKHQIEALETFEEGKDVFVSTGTGSGKTECFLWPLLVKIAKESKEEGKSWSKRGVRAIIMYPMNALVSDQIARLRKIIGKDEFIEVFSKLNSNARRPQFGMYTGRTPYPGAKSQKKDDIDLADKLRELITEDERFTNSLRKKGKIPAKANLEEFINNLEKHMHKTNQDDAELITRFEMQETIPDLLITNYSMLEYMLFRPREAKFWEETTNWLKEKKDNKLLFVIDEAHMYKGSAGGEVAYLIRRLLHKLKIGRDKVQFILTTASMPKKHEEEILEFACNLTASNNKEFFNIIRGEKEEISKEKIKNLPINKLLEIKLEEFNKENESYTLEQLRKLWEVDFESLEDAQNWMYENLYKYRPFNRLFTLCRGEAVSLSSIAKEIFPNEHDDTALNATNIILEIAPLAKNNKGDVLFPARMHMLFRGIKGIYACCNPRCIHATKGGGIVLGKLFASKEVKRCPDCNSVVYELCLDRHCGALFYRGYITRNEHSKLEKEYLWHNPGKIINGIDGVVKEINLFIPYDGFNSKSIKGVAPCYLNIDNGFIYFNENYPGEKSSYLKLYYNAKVANDYNADTITFRECPQCRKNLASGINNFDTRGNQAFYELVKSQFNAEPPVKKSKDFVNQGRKVLLFSDSRQKAAKLALDMSETSQRAANRQLLALAINYLNSESTEGNLENIYGYYLKAVFNKKTNNILTDEDTKNYRRVSDKVKKGKSLGKKFKLDKASDFVKENILRLYCSPYNNYYDTAISWLEPTETVLDDFIEELEDEDIEISSMHRSYLKEILAIWMMLICTKRMALGSSISDTLRLKISEYAEKGVEEKELGNLSEVIKDSLKKIGIQTREEIEVFVEELKNEFLSKSSTGRWYLKLDATKPCLDLEHTWFFCKKCFQIVPFNINEQCPYCQLGKLNELSEKLLDNLEYWRKPIIAVLDDEKEKVSLIDTEEHTAQVSNKDIRRKYWSTSENYELRFQDILKEGEKSVDVLSSTTTMEVGIDIGSLVAIGLRNVPPTRENYQQRAGRAGRRGAVLSTIVTFCENGPHDSLYFNDPIPMFKGDPRIPWIDIQSDKIIQRHLNLVILSEYLSSKGESIDNLKIDKFINDYYLEFLEYLSSWKIGNTSILLAKELAEVKVKNNLKLDLNNIKNKLQSHPEIYNIDRNRKNIKTLLDVVYEEGIIPSYSFPKNVVSAYLGDNEVDRSLDLAISEYAPGRTIVVDKKVYQIGGLKSSATASRYLTKKYLDDSTYTKTIYKCNNCSWFGIEDTKVKMGDKCYFCGKGIISKSEKLMIKPWGFAPKNGEVLSSSNTKEEVTFAQEPIYSTLPSDSKDINPVNNYRHLKIANRKNQRIIMMNTGNNGKGFMLCKLCGASMPGNNNDVLQKVKGPDKQRCSHSETLNIDLGYDFITDMLVLEFEFDGEQINTSYNNIWHHRAGVSLAEAIRLAAGKILDIDFSELVTGCRYRNDKQGCFLDVYLYDSLLSGAGYSNSLSKIIGQVLSEAEKILKQCNCDDACYNCLKHYRNQHIHGDLDRKAAIELLAWGRNGIVTDEIPQREQLKLLEPLHDILLERGLELNNLMVNDKEIVIYPSMRMPKKDGKIYLSEYLVKYALPIAVQEISGNFYR</sequence>
<organism evidence="5 6">
    <name type="scientific">Ligilactobacillus salivarius</name>
    <dbReference type="NCBI Taxonomy" id="1624"/>
    <lineage>
        <taxon>Bacteria</taxon>
        <taxon>Bacillati</taxon>
        <taxon>Bacillota</taxon>
        <taxon>Bacilli</taxon>
        <taxon>Lactobacillales</taxon>
        <taxon>Lactobacillaceae</taxon>
        <taxon>Ligilactobacillus</taxon>
    </lineage>
</organism>
<gene>
    <name evidence="5" type="ORF">BHF65_07350</name>
</gene>
<evidence type="ECO:0008006" key="7">
    <source>
        <dbReference type="Google" id="ProtNLM"/>
    </source>
</evidence>
<dbReference type="GO" id="GO:0043138">
    <property type="term" value="F:3'-5' DNA helicase activity"/>
    <property type="evidence" value="ECO:0007669"/>
    <property type="project" value="TreeGrafter"/>
</dbReference>
<protein>
    <recommendedName>
        <fullName evidence="7">DEAD/DEAH box helicase</fullName>
    </recommendedName>
</protein>
<keyword evidence="2" id="KW-0067">ATP-binding</keyword>
<dbReference type="GO" id="GO:0005524">
    <property type="term" value="F:ATP binding"/>
    <property type="evidence" value="ECO:0007669"/>
    <property type="project" value="UniProtKB-KW"/>
</dbReference>
<dbReference type="Pfam" id="PF09369">
    <property type="entry name" value="MZB"/>
    <property type="match status" value="1"/>
</dbReference>
<dbReference type="SMART" id="SM00487">
    <property type="entry name" value="DEXDc"/>
    <property type="match status" value="1"/>
</dbReference>
<dbReference type="InterPro" id="IPR018973">
    <property type="entry name" value="MZB"/>
</dbReference>
<dbReference type="InterPro" id="IPR014001">
    <property type="entry name" value="Helicase_ATP-bd"/>
</dbReference>
<dbReference type="GO" id="GO:0003676">
    <property type="term" value="F:nucleic acid binding"/>
    <property type="evidence" value="ECO:0007669"/>
    <property type="project" value="InterPro"/>
</dbReference>
<name>A0A1D7TST6_9LACO</name>
<keyword evidence="1" id="KW-0547">Nucleotide-binding</keyword>
<dbReference type="Gene3D" id="3.40.50.300">
    <property type="entry name" value="P-loop containing nucleotide triphosphate hydrolases"/>
    <property type="match status" value="2"/>
</dbReference>
<evidence type="ECO:0000259" key="4">
    <source>
        <dbReference type="PROSITE" id="PS51194"/>
    </source>
</evidence>
<evidence type="ECO:0000259" key="3">
    <source>
        <dbReference type="PROSITE" id="PS51192"/>
    </source>
</evidence>
<evidence type="ECO:0000256" key="2">
    <source>
        <dbReference type="ARBA" id="ARBA00022840"/>
    </source>
</evidence>
<dbReference type="SUPFAM" id="SSF52540">
    <property type="entry name" value="P-loop containing nucleoside triphosphate hydrolases"/>
    <property type="match status" value="2"/>
</dbReference>
<dbReference type="SMART" id="SM00490">
    <property type="entry name" value="HELICc"/>
    <property type="match status" value="1"/>
</dbReference>
<dbReference type="InterPro" id="IPR001650">
    <property type="entry name" value="Helicase_C-like"/>
</dbReference>
<dbReference type="InterPro" id="IPR027417">
    <property type="entry name" value="P-loop_NTPase"/>
</dbReference>
<dbReference type="PROSITE" id="PS51194">
    <property type="entry name" value="HELICASE_CTER"/>
    <property type="match status" value="1"/>
</dbReference>
<feature type="domain" description="Helicase C-terminal" evidence="4">
    <location>
        <begin position="1006"/>
        <end position="1160"/>
    </location>
</feature>
<dbReference type="Proteomes" id="UP000094723">
    <property type="component" value="Chromosome"/>
</dbReference>
<dbReference type="RefSeq" id="WP_069469381.1">
    <property type="nucleotide sequence ID" value="NZ_CP017107.1"/>
</dbReference>
<dbReference type="PROSITE" id="PS51192">
    <property type="entry name" value="HELICASE_ATP_BIND_1"/>
    <property type="match status" value="1"/>
</dbReference>
<reference evidence="5 6" key="1">
    <citation type="submission" date="2016-09" db="EMBL/GenBank/DDBJ databases">
        <title>Complete Genome Sequence of Lactobacillus salivarius Jin.</title>
        <authorList>
            <person name="Jin N."/>
            <person name="Li C."/>
            <person name="Wang M."/>
            <person name="Ren D."/>
            <person name="Di Y."/>
            <person name="Pan R."/>
            <person name="Du S."/>
            <person name="Lu H."/>
            <person name="Li X."/>
            <person name="Tian M."/>
        </authorList>
    </citation>
    <scope>NUCLEOTIDE SEQUENCE [LARGE SCALE GENOMIC DNA]</scope>
    <source>
        <strain evidence="5 6">CICC 23174</strain>
    </source>
</reference>